<name>J3MAK3_ORYBR</name>
<reference evidence="1" key="2">
    <citation type="submission" date="2013-04" db="UniProtKB">
        <authorList>
            <consortium name="EnsemblPlants"/>
        </authorList>
    </citation>
    <scope>IDENTIFICATION</scope>
</reference>
<reference evidence="1" key="1">
    <citation type="journal article" date="2013" name="Nat. Commun.">
        <title>Whole-genome sequencing of Oryza brachyantha reveals mechanisms underlying Oryza genome evolution.</title>
        <authorList>
            <person name="Chen J."/>
            <person name="Huang Q."/>
            <person name="Gao D."/>
            <person name="Wang J."/>
            <person name="Lang Y."/>
            <person name="Liu T."/>
            <person name="Li B."/>
            <person name="Bai Z."/>
            <person name="Luis Goicoechea J."/>
            <person name="Liang C."/>
            <person name="Chen C."/>
            <person name="Zhang W."/>
            <person name="Sun S."/>
            <person name="Liao Y."/>
            <person name="Zhang X."/>
            <person name="Yang L."/>
            <person name="Song C."/>
            <person name="Wang M."/>
            <person name="Shi J."/>
            <person name="Liu G."/>
            <person name="Liu J."/>
            <person name="Zhou H."/>
            <person name="Zhou W."/>
            <person name="Yu Q."/>
            <person name="An N."/>
            <person name="Chen Y."/>
            <person name="Cai Q."/>
            <person name="Wang B."/>
            <person name="Liu B."/>
            <person name="Min J."/>
            <person name="Huang Y."/>
            <person name="Wu H."/>
            <person name="Li Z."/>
            <person name="Zhang Y."/>
            <person name="Yin Y."/>
            <person name="Song W."/>
            <person name="Jiang J."/>
            <person name="Jackson S.A."/>
            <person name="Wing R.A."/>
            <person name="Wang J."/>
            <person name="Chen M."/>
        </authorList>
    </citation>
    <scope>NUCLEOTIDE SEQUENCE [LARGE SCALE GENOMIC DNA]</scope>
    <source>
        <strain evidence="1">cv. IRGC 101232</strain>
    </source>
</reference>
<protein>
    <submittedName>
        <fullName evidence="1">Uncharacterized protein</fullName>
    </submittedName>
</protein>
<dbReference type="Proteomes" id="UP000006038">
    <property type="component" value="Chromosome 6"/>
</dbReference>
<evidence type="ECO:0000313" key="1">
    <source>
        <dbReference type="EnsemblPlants" id="OB06G10470.1"/>
    </source>
</evidence>
<proteinExistence type="predicted"/>
<organism evidence="1">
    <name type="scientific">Oryza brachyantha</name>
    <name type="common">malo sina</name>
    <dbReference type="NCBI Taxonomy" id="4533"/>
    <lineage>
        <taxon>Eukaryota</taxon>
        <taxon>Viridiplantae</taxon>
        <taxon>Streptophyta</taxon>
        <taxon>Embryophyta</taxon>
        <taxon>Tracheophyta</taxon>
        <taxon>Spermatophyta</taxon>
        <taxon>Magnoliopsida</taxon>
        <taxon>Liliopsida</taxon>
        <taxon>Poales</taxon>
        <taxon>Poaceae</taxon>
        <taxon>BOP clade</taxon>
        <taxon>Oryzoideae</taxon>
        <taxon>Oryzeae</taxon>
        <taxon>Oryzinae</taxon>
        <taxon>Oryza</taxon>
    </lineage>
</organism>
<sequence length="57" mass="6576">MEKGSSILQAWRNRDKKSNIAGYKNETRSRIAIHEISRTVIMNTASETTPQERIETQ</sequence>
<evidence type="ECO:0000313" key="2">
    <source>
        <dbReference type="Proteomes" id="UP000006038"/>
    </source>
</evidence>
<dbReference type="HOGENOM" id="CLU_2999685_0_0_1"/>
<keyword evidence="2" id="KW-1185">Reference proteome</keyword>
<accession>J3MAK3</accession>
<dbReference type="Gramene" id="OB06G10470.1">
    <property type="protein sequence ID" value="OB06G10470.1"/>
    <property type="gene ID" value="OB06G10470"/>
</dbReference>
<dbReference type="EnsemblPlants" id="OB06G10470.1">
    <property type="protein sequence ID" value="OB06G10470.1"/>
    <property type="gene ID" value="OB06G10470"/>
</dbReference>
<dbReference type="AlphaFoldDB" id="J3MAK3"/>